<evidence type="ECO:0000256" key="3">
    <source>
        <dbReference type="ARBA" id="ARBA00007809"/>
    </source>
</evidence>
<comment type="subcellular location">
    <subcellularLocation>
        <location evidence="1">Cell membrane</location>
        <topology evidence="1">Multi-pass membrane protein</topology>
    </subcellularLocation>
    <subcellularLocation>
        <location evidence="2">Golgi apparatus membrane</location>
        <topology evidence="2">Multi-pass membrane protein</topology>
    </subcellularLocation>
</comment>
<evidence type="ECO:0000256" key="6">
    <source>
        <dbReference type="ARBA" id="ARBA00022475"/>
    </source>
</evidence>
<feature type="transmembrane region" description="Helical" evidence="13">
    <location>
        <begin position="12"/>
        <end position="33"/>
    </location>
</feature>
<organism evidence="14">
    <name type="scientific">Cuerna arida</name>
    <dbReference type="NCBI Taxonomy" id="1464854"/>
    <lineage>
        <taxon>Eukaryota</taxon>
        <taxon>Metazoa</taxon>
        <taxon>Ecdysozoa</taxon>
        <taxon>Arthropoda</taxon>
        <taxon>Hexapoda</taxon>
        <taxon>Insecta</taxon>
        <taxon>Pterygota</taxon>
        <taxon>Neoptera</taxon>
        <taxon>Paraneoptera</taxon>
        <taxon>Hemiptera</taxon>
        <taxon>Auchenorrhyncha</taxon>
        <taxon>Membracoidea</taxon>
        <taxon>Cicadellidae</taxon>
        <taxon>Cicadellinae</taxon>
        <taxon>Proconiini</taxon>
        <taxon>Cuerna</taxon>
    </lineage>
</organism>
<evidence type="ECO:0000256" key="13">
    <source>
        <dbReference type="SAM" id="Phobius"/>
    </source>
</evidence>
<dbReference type="Pfam" id="PF03083">
    <property type="entry name" value="MtN3_slv"/>
    <property type="match status" value="2"/>
</dbReference>
<feature type="transmembrane region" description="Helical" evidence="13">
    <location>
        <begin position="189"/>
        <end position="208"/>
    </location>
</feature>
<dbReference type="Gene3D" id="1.20.1280.290">
    <property type="match status" value="2"/>
</dbReference>
<keyword evidence="11" id="KW-0333">Golgi apparatus</keyword>
<evidence type="ECO:0000256" key="7">
    <source>
        <dbReference type="ARBA" id="ARBA00022597"/>
    </source>
</evidence>
<evidence type="ECO:0000256" key="8">
    <source>
        <dbReference type="ARBA" id="ARBA00022692"/>
    </source>
</evidence>
<evidence type="ECO:0000313" key="14">
    <source>
        <dbReference type="EMBL" id="JAS65060.1"/>
    </source>
</evidence>
<dbReference type="GO" id="GO:0005886">
    <property type="term" value="C:plasma membrane"/>
    <property type="evidence" value="ECO:0007669"/>
    <property type="project" value="UniProtKB-SubCell"/>
</dbReference>
<dbReference type="PANTHER" id="PTHR10791:SF5">
    <property type="entry name" value="SUGAR TRANSPORTER SWEET"/>
    <property type="match status" value="1"/>
</dbReference>
<dbReference type="GO" id="GO:0000139">
    <property type="term" value="C:Golgi membrane"/>
    <property type="evidence" value="ECO:0007669"/>
    <property type="project" value="UniProtKB-SubCell"/>
</dbReference>
<comment type="similarity">
    <text evidence="3">Belongs to the SWEET sugar transporter family.</text>
</comment>
<evidence type="ECO:0000256" key="9">
    <source>
        <dbReference type="ARBA" id="ARBA00022737"/>
    </source>
</evidence>
<dbReference type="AlphaFoldDB" id="A0A1B6GRM6"/>
<dbReference type="InterPro" id="IPR047664">
    <property type="entry name" value="SWEET"/>
</dbReference>
<evidence type="ECO:0000256" key="11">
    <source>
        <dbReference type="ARBA" id="ARBA00023034"/>
    </source>
</evidence>
<keyword evidence="6" id="KW-1003">Cell membrane</keyword>
<dbReference type="GO" id="GO:0051119">
    <property type="term" value="F:sugar transmembrane transporter activity"/>
    <property type="evidence" value="ECO:0007669"/>
    <property type="project" value="InterPro"/>
</dbReference>
<dbReference type="EMBL" id="GECZ01004709">
    <property type="protein sequence ID" value="JAS65060.1"/>
    <property type="molecule type" value="Transcribed_RNA"/>
</dbReference>
<dbReference type="PANTHER" id="PTHR10791">
    <property type="entry name" value="RAG1-ACTIVATING PROTEIN 1"/>
    <property type="match status" value="1"/>
</dbReference>
<evidence type="ECO:0000256" key="2">
    <source>
        <dbReference type="ARBA" id="ARBA00004653"/>
    </source>
</evidence>
<gene>
    <name evidence="14" type="ORF">g.11886</name>
</gene>
<keyword evidence="12 13" id="KW-0472">Membrane</keyword>
<feature type="transmembrane region" description="Helical" evidence="13">
    <location>
        <begin position="122"/>
        <end position="145"/>
    </location>
</feature>
<dbReference type="InterPro" id="IPR004316">
    <property type="entry name" value="SWEET_rpt"/>
</dbReference>
<feature type="transmembrane region" description="Helical" evidence="13">
    <location>
        <begin position="45"/>
        <end position="63"/>
    </location>
</feature>
<evidence type="ECO:0000256" key="12">
    <source>
        <dbReference type="ARBA" id="ARBA00023136"/>
    </source>
</evidence>
<keyword evidence="7" id="KW-0762">Sugar transport</keyword>
<accession>A0A1B6GRM6</accession>
<feature type="transmembrane region" description="Helical" evidence="13">
    <location>
        <begin position="69"/>
        <end position="89"/>
    </location>
</feature>
<evidence type="ECO:0000256" key="4">
    <source>
        <dbReference type="ARBA" id="ARBA00021741"/>
    </source>
</evidence>
<keyword evidence="8 13" id="KW-0812">Transmembrane</keyword>
<proteinExistence type="inferred from homology"/>
<feature type="transmembrane region" description="Helical" evidence="13">
    <location>
        <begin position="96"/>
        <end position="116"/>
    </location>
</feature>
<keyword evidence="5" id="KW-0813">Transport</keyword>
<dbReference type="FunFam" id="1.20.1280.290:FF:000004">
    <property type="entry name" value="Sugar transporter SWEET"/>
    <property type="match status" value="1"/>
</dbReference>
<feature type="transmembrane region" description="Helical" evidence="13">
    <location>
        <begin position="157"/>
        <end position="177"/>
    </location>
</feature>
<keyword evidence="9" id="KW-0677">Repeat</keyword>
<protein>
    <recommendedName>
        <fullName evidence="4">Sugar transporter SWEET1</fullName>
    </recommendedName>
</protein>
<name>A0A1B6GRM6_9HEMI</name>
<reference evidence="14" key="1">
    <citation type="submission" date="2015-11" db="EMBL/GenBank/DDBJ databases">
        <title>De novo transcriptome assembly of four potential Pierce s Disease insect vectors from Arizona vineyards.</title>
        <authorList>
            <person name="Tassone E.E."/>
        </authorList>
    </citation>
    <scope>NUCLEOTIDE SEQUENCE</scope>
</reference>
<evidence type="ECO:0000256" key="5">
    <source>
        <dbReference type="ARBA" id="ARBA00022448"/>
    </source>
</evidence>
<evidence type="ECO:0000256" key="10">
    <source>
        <dbReference type="ARBA" id="ARBA00022989"/>
    </source>
</evidence>
<keyword evidence="10 13" id="KW-1133">Transmembrane helix</keyword>
<sequence length="219" mass="24212">MVLAEYKELVGTAAAVTTIGQFLSPIFICKKIVKNDSAKGMDPMPFIGGMAMSVLFLQYGIIINDPAMIPVNIFGFVLNVVYSICFYMYTTEKTEFLSSLSKVSAVTAVLVGYALWEQQDLVEFRFGLIVTVLMLTLIGAPLFSLGEIIKNKSTESLPFPMIAAGTVVSTLWLLYAIIIENVFMQVQNIVALLLCLIQLSLFVIYPSTQPKVVEEKKKK</sequence>
<evidence type="ECO:0000256" key="1">
    <source>
        <dbReference type="ARBA" id="ARBA00004651"/>
    </source>
</evidence>